<dbReference type="AlphaFoldDB" id="A0A1Y5SAG5"/>
<evidence type="ECO:0000313" key="2">
    <source>
        <dbReference type="Proteomes" id="UP000193409"/>
    </source>
</evidence>
<name>A0A1Y5SAG5_9RHOB</name>
<dbReference type="OrthoDB" id="8686772at2"/>
<dbReference type="Proteomes" id="UP000193409">
    <property type="component" value="Unassembled WGS sequence"/>
</dbReference>
<evidence type="ECO:0008006" key="3">
    <source>
        <dbReference type="Google" id="ProtNLM"/>
    </source>
</evidence>
<organism evidence="1 2">
    <name type="scientific">Pseudoruegeria aquimaris</name>
    <dbReference type="NCBI Taxonomy" id="393663"/>
    <lineage>
        <taxon>Bacteria</taxon>
        <taxon>Pseudomonadati</taxon>
        <taxon>Pseudomonadota</taxon>
        <taxon>Alphaproteobacteria</taxon>
        <taxon>Rhodobacterales</taxon>
        <taxon>Roseobacteraceae</taxon>
        <taxon>Pseudoruegeria</taxon>
    </lineage>
</organism>
<accession>A0A1Y5SAG5</accession>
<reference evidence="1 2" key="1">
    <citation type="submission" date="2017-03" db="EMBL/GenBank/DDBJ databases">
        <authorList>
            <person name="Afonso C.L."/>
            <person name="Miller P.J."/>
            <person name="Scott M.A."/>
            <person name="Spackman E."/>
            <person name="Goraichik I."/>
            <person name="Dimitrov K.M."/>
            <person name="Suarez D.L."/>
            <person name="Swayne D.E."/>
        </authorList>
    </citation>
    <scope>NUCLEOTIDE SEQUENCE [LARGE SCALE GENOMIC DNA]</scope>
    <source>
        <strain evidence="1 2">CECT 7680</strain>
    </source>
</reference>
<proteinExistence type="predicted"/>
<gene>
    <name evidence="1" type="ORF">PSA7680_01666</name>
</gene>
<dbReference type="EMBL" id="FWFQ01000009">
    <property type="protein sequence ID" value="SLN35073.1"/>
    <property type="molecule type" value="Genomic_DNA"/>
</dbReference>
<sequence length="223" mass="24963">MRALLPLLLLAACTIRPLTPNEAAFTEALTGESLDAAPIRLVTNDFIGSVPYSRPVRPRTTCREKILPPPEGSREEVRTAGMVLFNHVHLNPDFAPEDLMPGYPERINLAAAMFLAHEMVHVWQWQNRETTGYHPLKAAAEHRVEDPYLFEIGAQPDFTAFGYEQQASLVEEFVCCAALDPEGARTARLRALLRQAMPLTLSRLDEAEIHVPWPDLEPEGICQ</sequence>
<protein>
    <recommendedName>
        <fullName evidence="3">Plant Basic Secretory Protein</fullName>
    </recommendedName>
</protein>
<keyword evidence="2" id="KW-1185">Reference proteome</keyword>
<dbReference type="RefSeq" id="WP_085868236.1">
    <property type="nucleotide sequence ID" value="NZ_FWFQ01000009.1"/>
</dbReference>
<evidence type="ECO:0000313" key="1">
    <source>
        <dbReference type="EMBL" id="SLN35073.1"/>
    </source>
</evidence>